<protein>
    <submittedName>
        <fullName evidence="2">Uncharacterized protein</fullName>
    </submittedName>
</protein>
<evidence type="ECO:0000313" key="4">
    <source>
        <dbReference type="Proteomes" id="UP000548326"/>
    </source>
</evidence>
<accession>A0A1N6Y5Q2</accession>
<keyword evidence="3" id="KW-1185">Reference proteome</keyword>
<dbReference type="EMBL" id="JACHCB010000005">
    <property type="protein sequence ID" value="MBB6109626.1"/>
    <property type="molecule type" value="Genomic_DNA"/>
</dbReference>
<dbReference type="RefSeq" id="WP_076373419.1">
    <property type="nucleotide sequence ID" value="NZ_FTMG01000005.1"/>
</dbReference>
<comment type="caution">
    <text evidence="2">The sequence shown here is derived from an EMBL/GenBank/DDBJ whole genome shotgun (WGS) entry which is preliminary data.</text>
</comment>
<sequence length="205" mass="21888">MINKTLLAVAVVLALSSCGNSQKKEEEKSGFEKLAEGAGNLSKFAKSGEKLKEQTEKLKKLTPATTEELKAVVPENVGDFKRKSYSAGGTVADIVAADAEYSKEDNKTIHVSILDGAGESGSAVVSLLAMGLSMQTEAESNGTVSKNIDVDGVRYSTEDTKNGTTVSSSLKFIYKERYAVTLEGQGYSLSDLQDFLKKLDLSSLK</sequence>
<dbReference type="Proteomes" id="UP000541583">
    <property type="component" value="Unassembled WGS sequence"/>
</dbReference>
<organism evidence="2 4">
    <name type="scientific">Mucilaginibacter lappiensis</name>
    <dbReference type="NCBI Taxonomy" id="354630"/>
    <lineage>
        <taxon>Bacteria</taxon>
        <taxon>Pseudomonadati</taxon>
        <taxon>Bacteroidota</taxon>
        <taxon>Sphingobacteriia</taxon>
        <taxon>Sphingobacteriales</taxon>
        <taxon>Sphingobacteriaceae</taxon>
        <taxon>Mucilaginibacter</taxon>
    </lineage>
</organism>
<gene>
    <name evidence="2" type="ORF">HDF22_003052</name>
    <name evidence="1" type="ORF">HDF23_002375</name>
</gene>
<dbReference type="OrthoDB" id="1257726at2"/>
<name>A0A1N6Y5Q2_9SPHI</name>
<dbReference type="EMBL" id="JACHCA010000007">
    <property type="protein sequence ID" value="MBB6128929.1"/>
    <property type="molecule type" value="Genomic_DNA"/>
</dbReference>
<dbReference type="Proteomes" id="UP000548326">
    <property type="component" value="Unassembled WGS sequence"/>
</dbReference>
<evidence type="ECO:0000313" key="1">
    <source>
        <dbReference type="EMBL" id="MBB6109626.1"/>
    </source>
</evidence>
<evidence type="ECO:0000313" key="3">
    <source>
        <dbReference type="Proteomes" id="UP000541583"/>
    </source>
</evidence>
<dbReference type="PROSITE" id="PS51257">
    <property type="entry name" value="PROKAR_LIPOPROTEIN"/>
    <property type="match status" value="1"/>
</dbReference>
<evidence type="ECO:0000313" key="2">
    <source>
        <dbReference type="EMBL" id="MBB6128929.1"/>
    </source>
</evidence>
<dbReference type="AlphaFoldDB" id="A0A1N6Y5Q2"/>
<reference evidence="3 4" key="1">
    <citation type="submission" date="2020-08" db="EMBL/GenBank/DDBJ databases">
        <title>Genomic Encyclopedia of Type Strains, Phase IV (KMG-V): Genome sequencing to study the core and pangenomes of soil and plant-associated prokaryotes.</title>
        <authorList>
            <person name="Whitman W."/>
        </authorList>
    </citation>
    <scope>NUCLEOTIDE SEQUENCE [LARGE SCALE GENOMIC DNA]</scope>
    <source>
        <strain evidence="1 3">ANJLi2</strain>
        <strain evidence="2 4">MP601</strain>
    </source>
</reference>
<proteinExistence type="predicted"/>